<keyword evidence="1" id="KW-0472">Membrane</keyword>
<sequence>MLFKRLVNALMLLLLLGAGLLSFFIILSGARTGGTLKNFYWFQANTQGFNSAPSVTRWYNYDFCGFENNNVGNCSHKAPAKPFSPRDNFGSSPNMPSTFLNNRNTYYYLSRVAWAMLLIGFFFLMLTIIPTLVGIFTIIKGLAIFTTVMSWLAFFFMILAACLYTGCYVKARKAFHNNHRSAKLGAKNFAFIWTTVFLLLLNTIWSTFVSATHKGKKYSQYEEPEVYNTYPPASGDTTQYFKQAYARGATDVTPAPQNVPQQGAQRVAQQVPQTTYARGEAVPATAGTTQKPINQNDGKYFTRVKKDKYQHTTDNEPTREILTTTKEEGVPLTHNA</sequence>
<evidence type="ECO:0008006" key="4">
    <source>
        <dbReference type="Google" id="ProtNLM"/>
    </source>
</evidence>
<dbReference type="GO" id="GO:0030437">
    <property type="term" value="P:ascospore formation"/>
    <property type="evidence" value="ECO:0007669"/>
    <property type="project" value="EnsemblFungi"/>
</dbReference>
<protein>
    <recommendedName>
        <fullName evidence="4">SUR7 family protein FMP45</fullName>
    </recommendedName>
</protein>
<dbReference type="GO" id="GO:0030866">
    <property type="term" value="P:cortical actin cytoskeleton organization"/>
    <property type="evidence" value="ECO:0007669"/>
    <property type="project" value="TreeGrafter"/>
</dbReference>
<dbReference type="InParanoid" id="H2AW78"/>
<dbReference type="GeneID" id="13884096"/>
<evidence type="ECO:0000313" key="2">
    <source>
        <dbReference type="EMBL" id="CCF58628.1"/>
    </source>
</evidence>
<dbReference type="GO" id="GO:0032185">
    <property type="term" value="P:septin cytoskeleton organization"/>
    <property type="evidence" value="ECO:0007669"/>
    <property type="project" value="TreeGrafter"/>
</dbReference>
<keyword evidence="1" id="KW-1133">Transmembrane helix</keyword>
<dbReference type="GO" id="GO:0006897">
    <property type="term" value="P:endocytosis"/>
    <property type="evidence" value="ECO:0007669"/>
    <property type="project" value="TreeGrafter"/>
</dbReference>
<dbReference type="EMBL" id="HE650826">
    <property type="protein sequence ID" value="CCF58628.1"/>
    <property type="molecule type" value="Genomic_DNA"/>
</dbReference>
<dbReference type="OrthoDB" id="5419460at2759"/>
<dbReference type="eggNOG" id="ENOG502RKFF">
    <property type="taxonomic scope" value="Eukaryota"/>
</dbReference>
<dbReference type="KEGG" id="kaf:KAFR_0F00310"/>
<dbReference type="Proteomes" id="UP000005220">
    <property type="component" value="Chromosome 6"/>
</dbReference>
<dbReference type="GO" id="GO:0045121">
    <property type="term" value="C:membrane raft"/>
    <property type="evidence" value="ECO:0007669"/>
    <property type="project" value="TreeGrafter"/>
</dbReference>
<reference evidence="2 3" key="1">
    <citation type="journal article" date="2011" name="Proc. Natl. Acad. Sci. U.S.A.">
        <title>Evolutionary erosion of yeast sex chromosomes by mating-type switching accidents.</title>
        <authorList>
            <person name="Gordon J.L."/>
            <person name="Armisen D."/>
            <person name="Proux-Wera E."/>
            <person name="Oheigeartaigh S.S."/>
            <person name="Byrne K.P."/>
            <person name="Wolfe K.H."/>
        </authorList>
    </citation>
    <scope>NUCLEOTIDE SEQUENCE [LARGE SCALE GENOMIC DNA]</scope>
    <source>
        <strain evidence="3">ATCC 22294 / BCRC 22015 / CBS 2517 / CECT 1963 / NBRC 1671 / NRRL Y-8276</strain>
    </source>
</reference>
<dbReference type="GO" id="GO:0005938">
    <property type="term" value="C:cell cortex"/>
    <property type="evidence" value="ECO:0007669"/>
    <property type="project" value="EnsemblFungi"/>
</dbReference>
<dbReference type="InterPro" id="IPR009571">
    <property type="entry name" value="SUR7/Rim9-like_fungi"/>
</dbReference>
<keyword evidence="1" id="KW-0812">Transmembrane</keyword>
<dbReference type="AlphaFoldDB" id="H2AW78"/>
<dbReference type="HOGENOM" id="CLU_059603_0_0_1"/>
<feature type="transmembrane region" description="Helical" evidence="1">
    <location>
        <begin position="189"/>
        <end position="208"/>
    </location>
</feature>
<dbReference type="PANTHER" id="PTHR36414">
    <property type="entry name" value="PROTEIN SUR7"/>
    <property type="match status" value="1"/>
</dbReference>
<dbReference type="PANTHER" id="PTHR36414:SF3">
    <property type="entry name" value="SUR7 FAMILY PROTEIN FMP45"/>
    <property type="match status" value="1"/>
</dbReference>
<proteinExistence type="predicted"/>
<gene>
    <name evidence="2" type="primary">KAFR0F00310</name>
    <name evidence="2" type="ORF">KAFR_0F00310</name>
</gene>
<evidence type="ECO:0000313" key="3">
    <source>
        <dbReference type="Proteomes" id="UP000005220"/>
    </source>
</evidence>
<dbReference type="GO" id="GO:0005886">
    <property type="term" value="C:plasma membrane"/>
    <property type="evidence" value="ECO:0007669"/>
    <property type="project" value="InterPro"/>
</dbReference>
<dbReference type="Gene3D" id="1.20.140.150">
    <property type="match status" value="1"/>
</dbReference>
<keyword evidence="3" id="KW-1185">Reference proteome</keyword>
<organism evidence="2 3">
    <name type="scientific">Kazachstania africana (strain ATCC 22294 / BCRC 22015 / CBS 2517 / CECT 1963 / NBRC 1671 / NRRL Y-8276)</name>
    <name type="common">Yeast</name>
    <name type="synonym">Kluyveromyces africanus</name>
    <dbReference type="NCBI Taxonomy" id="1071382"/>
    <lineage>
        <taxon>Eukaryota</taxon>
        <taxon>Fungi</taxon>
        <taxon>Dikarya</taxon>
        <taxon>Ascomycota</taxon>
        <taxon>Saccharomycotina</taxon>
        <taxon>Saccharomycetes</taxon>
        <taxon>Saccharomycetales</taxon>
        <taxon>Saccharomycetaceae</taxon>
        <taxon>Kazachstania</taxon>
    </lineage>
</organism>
<name>H2AW78_KAZAF</name>
<dbReference type="RefSeq" id="XP_003957763.1">
    <property type="nucleotide sequence ID" value="XM_003957714.1"/>
</dbReference>
<dbReference type="GO" id="GO:0031505">
    <property type="term" value="P:fungal-type cell wall organization"/>
    <property type="evidence" value="ECO:0007669"/>
    <property type="project" value="EnsemblFungi"/>
</dbReference>
<feature type="transmembrane region" description="Helical" evidence="1">
    <location>
        <begin position="6"/>
        <end position="27"/>
    </location>
</feature>
<feature type="transmembrane region" description="Helical" evidence="1">
    <location>
        <begin position="112"/>
        <end position="139"/>
    </location>
</feature>
<dbReference type="Pfam" id="PF06687">
    <property type="entry name" value="SUR7"/>
    <property type="match status" value="1"/>
</dbReference>
<accession>H2AW78</accession>
<evidence type="ECO:0000256" key="1">
    <source>
        <dbReference type="SAM" id="Phobius"/>
    </source>
</evidence>
<dbReference type="FunCoup" id="H2AW78">
    <property type="interactions" value="97"/>
</dbReference>
<feature type="transmembrane region" description="Helical" evidence="1">
    <location>
        <begin position="151"/>
        <end position="169"/>
    </location>
</feature>